<keyword evidence="3" id="KW-1185">Reference proteome</keyword>
<dbReference type="Pfam" id="PF26154">
    <property type="entry name" value="DUF8042"/>
    <property type="match status" value="1"/>
</dbReference>
<evidence type="ECO:0000259" key="1">
    <source>
        <dbReference type="Pfam" id="PF26154"/>
    </source>
</evidence>
<name>A0A0T5X8Q3_9BACT</name>
<dbReference type="Proteomes" id="UP000005273">
    <property type="component" value="Unassembled WGS sequence"/>
</dbReference>
<gene>
    <name evidence="2" type="ORF">HMPREF1705_03860</name>
</gene>
<dbReference type="EMBL" id="ACJX03000001">
    <property type="protein sequence ID" value="KRT34626.1"/>
    <property type="molecule type" value="Genomic_DNA"/>
</dbReference>
<sequence length="145" mass="16347">MTAVYVDIDGEKKDVKELVIEALEETKKYIPVVVQGVDLVAQKLESEDTQEALMLMSKLMEGISWVMKVIQNSIMLLGVKGESIADGNLLDASQALTHSLEDAMPCLQEGKFFELAYRLREEILPKFREMKPYVDELHDIATKGE</sequence>
<evidence type="ECO:0000313" key="3">
    <source>
        <dbReference type="Proteomes" id="UP000005273"/>
    </source>
</evidence>
<accession>A0A0T5X8Q3</accession>
<protein>
    <recommendedName>
        <fullName evidence="1">DUF8042 domain-containing protein</fullName>
    </recommendedName>
</protein>
<comment type="caution">
    <text evidence="2">The sequence shown here is derived from an EMBL/GenBank/DDBJ whole genome shotgun (WGS) entry which is preliminary data.</text>
</comment>
<reference evidence="3" key="1">
    <citation type="submission" date="2012-09" db="EMBL/GenBank/DDBJ databases">
        <authorList>
            <person name="Weinstock G."/>
            <person name="Sodergren E."/>
            <person name="Clifton S."/>
            <person name="Fulton L."/>
            <person name="Fulton B."/>
            <person name="Courtney L."/>
            <person name="Fronick C."/>
            <person name="Harrison M."/>
            <person name="Strong C."/>
            <person name="Farmer C."/>
            <person name="Delehaunty K."/>
            <person name="Markovic C."/>
            <person name="Hall O."/>
            <person name="Minx P."/>
            <person name="Tomlinson C."/>
            <person name="Mitreva M."/>
            <person name="Nelson J."/>
            <person name="Hou S."/>
            <person name="Wollam A."/>
            <person name="Pepin K.H."/>
            <person name="Johnson M."/>
            <person name="Bhonagiri V."/>
            <person name="Nash W.E."/>
            <person name="Suruliraj S."/>
            <person name="Warren W."/>
            <person name="Chinwalla A."/>
            <person name="Mardis E.R."/>
            <person name="Wilson R.K."/>
        </authorList>
    </citation>
    <scope>NUCLEOTIDE SEQUENCE [LARGE SCALE GENOMIC DNA]</scope>
    <source>
        <strain evidence="3">OS1</strain>
    </source>
</reference>
<organism evidence="2 3">
    <name type="scientific">Acetomicrobium hydrogeniformans ATCC BAA-1850</name>
    <dbReference type="NCBI Taxonomy" id="592015"/>
    <lineage>
        <taxon>Bacteria</taxon>
        <taxon>Thermotogati</taxon>
        <taxon>Synergistota</taxon>
        <taxon>Synergistia</taxon>
        <taxon>Synergistales</taxon>
        <taxon>Acetomicrobiaceae</taxon>
        <taxon>Acetomicrobium</taxon>
    </lineage>
</organism>
<evidence type="ECO:0000313" key="2">
    <source>
        <dbReference type="EMBL" id="KRT34626.1"/>
    </source>
</evidence>
<dbReference type="AlphaFoldDB" id="A0A0T5X8Q3"/>
<dbReference type="InterPro" id="IPR058355">
    <property type="entry name" value="DUF8042"/>
</dbReference>
<dbReference type="STRING" id="592015.HMPREF1705_03860"/>
<dbReference type="eggNOG" id="ENOG503365J">
    <property type="taxonomic scope" value="Bacteria"/>
</dbReference>
<proteinExistence type="predicted"/>
<feature type="domain" description="DUF8042" evidence="1">
    <location>
        <begin position="19"/>
        <end position="132"/>
    </location>
</feature>